<keyword evidence="4" id="KW-1185">Reference proteome</keyword>
<dbReference type="EMBL" id="LWGR01000021">
    <property type="protein sequence ID" value="KZM68518.1"/>
    <property type="molecule type" value="Genomic_DNA"/>
</dbReference>
<evidence type="ECO:0000313" key="3">
    <source>
        <dbReference type="EMBL" id="KZM68518.1"/>
    </source>
</evidence>
<comment type="caution">
    <text evidence="3">The sequence shown here is derived from an EMBL/GenBank/DDBJ whole genome shotgun (WGS) entry which is preliminary data.</text>
</comment>
<keyword evidence="2" id="KW-0472">Membrane</keyword>
<keyword evidence="2" id="KW-0812">Transmembrane</keyword>
<sequence>MIRPGDTPDADDSAISDDSAPGGLGGIIRKARRSRSLHEQRFTLAVVLLVVVAAAAGYLLWASVWAPGDHLESVRETGAVVFGPLVTLLGTSFAWYYATRKNDPD</sequence>
<dbReference type="RefSeq" id="WP_067580193.1">
    <property type="nucleotide sequence ID" value="NZ_JABMCZ010000002.1"/>
</dbReference>
<feature type="transmembrane region" description="Helical" evidence="2">
    <location>
        <begin position="42"/>
        <end position="66"/>
    </location>
</feature>
<organism evidence="3 4">
    <name type="scientific">Nocardia terpenica</name>
    <dbReference type="NCBI Taxonomy" id="455432"/>
    <lineage>
        <taxon>Bacteria</taxon>
        <taxon>Bacillati</taxon>
        <taxon>Actinomycetota</taxon>
        <taxon>Actinomycetes</taxon>
        <taxon>Mycobacteriales</taxon>
        <taxon>Nocardiaceae</taxon>
        <taxon>Nocardia</taxon>
    </lineage>
</organism>
<accession>A0A164HHH3</accession>
<gene>
    <name evidence="3" type="ORF">AWN90_11665</name>
</gene>
<protein>
    <submittedName>
        <fullName evidence="3">Uncharacterized protein</fullName>
    </submittedName>
</protein>
<evidence type="ECO:0000256" key="2">
    <source>
        <dbReference type="SAM" id="Phobius"/>
    </source>
</evidence>
<feature type="transmembrane region" description="Helical" evidence="2">
    <location>
        <begin position="78"/>
        <end position="98"/>
    </location>
</feature>
<dbReference type="AlphaFoldDB" id="A0A164HHH3"/>
<keyword evidence="2" id="KW-1133">Transmembrane helix</keyword>
<proteinExistence type="predicted"/>
<evidence type="ECO:0000256" key="1">
    <source>
        <dbReference type="SAM" id="MobiDB-lite"/>
    </source>
</evidence>
<feature type="region of interest" description="Disordered" evidence="1">
    <location>
        <begin position="1"/>
        <end position="26"/>
    </location>
</feature>
<evidence type="ECO:0000313" key="4">
    <source>
        <dbReference type="Proteomes" id="UP000076512"/>
    </source>
</evidence>
<dbReference type="Proteomes" id="UP000076512">
    <property type="component" value="Unassembled WGS sequence"/>
</dbReference>
<name>A0A164HHH3_9NOCA</name>
<reference evidence="3 4" key="1">
    <citation type="submission" date="2016-04" db="EMBL/GenBank/DDBJ databases">
        <authorList>
            <person name="Evans L.H."/>
            <person name="Alamgir A."/>
            <person name="Owens N."/>
            <person name="Weber N.D."/>
            <person name="Virtaneva K."/>
            <person name="Barbian K."/>
            <person name="Babar A."/>
            <person name="Rosenke K."/>
        </authorList>
    </citation>
    <scope>NUCLEOTIDE SEQUENCE [LARGE SCALE GENOMIC DNA]</scope>
    <source>
        <strain evidence="3 4">IFM 0406</strain>
    </source>
</reference>